<evidence type="ECO:0000313" key="3">
    <source>
        <dbReference type="EMBL" id="EHL07285.1"/>
    </source>
</evidence>
<dbReference type="Proteomes" id="UP000004416">
    <property type="component" value="Unassembled WGS sequence"/>
</dbReference>
<dbReference type="InterPro" id="IPR051719">
    <property type="entry name" value="CASTOR_mTORC1"/>
</dbReference>
<dbReference type="HOGENOM" id="CLU_130568_0_0_9"/>
<dbReference type="PANTHER" id="PTHR31131">
    <property type="entry name" value="CHROMOSOME 1, WHOLE GENOME SHOTGUN SEQUENCE"/>
    <property type="match status" value="1"/>
</dbReference>
<evidence type="ECO:0000259" key="1">
    <source>
        <dbReference type="Pfam" id="PF13840"/>
    </source>
</evidence>
<reference evidence="3 4" key="1">
    <citation type="submission" date="2011-08" db="EMBL/GenBank/DDBJ databases">
        <authorList>
            <person name="Weinstock G."/>
            <person name="Sodergren E."/>
            <person name="Clifton S."/>
            <person name="Fulton L."/>
            <person name="Fulton B."/>
            <person name="Courtney L."/>
            <person name="Fronick C."/>
            <person name="Harrison M."/>
            <person name="Strong C."/>
            <person name="Farmer C."/>
            <person name="Delahaunty K."/>
            <person name="Markovic C."/>
            <person name="Hall O."/>
            <person name="Minx P."/>
            <person name="Tomlinson C."/>
            <person name="Mitreva M."/>
            <person name="Hou S."/>
            <person name="Chen J."/>
            <person name="Wollam A."/>
            <person name="Pepin K.H."/>
            <person name="Johnson M."/>
            <person name="Bhonagiri V."/>
            <person name="Zhang X."/>
            <person name="Suruliraj S."/>
            <person name="Warren W."/>
            <person name="Chinwalla A."/>
            <person name="Mardis E.R."/>
            <person name="Wilson R.K."/>
        </authorList>
    </citation>
    <scope>NUCLEOTIDE SEQUENCE [LARGE SCALE GENOMIC DNA]</scope>
    <source>
        <strain evidence="3 4">DP7</strain>
    </source>
</reference>
<feature type="domain" description="CASTOR ACT" evidence="1">
    <location>
        <begin position="101"/>
        <end position="161"/>
    </location>
</feature>
<dbReference type="InterPro" id="IPR045865">
    <property type="entry name" value="ACT-like_dom_sf"/>
</dbReference>
<dbReference type="EMBL" id="AFZX01000045">
    <property type="protein sequence ID" value="EHL07285.1"/>
    <property type="molecule type" value="Genomic_DNA"/>
</dbReference>
<comment type="caution">
    <text evidence="3">The sequence shown here is derived from an EMBL/GenBank/DDBJ whole genome shotgun (WGS) entry which is preliminary data.</text>
</comment>
<dbReference type="AlphaFoldDB" id="G9XM58"/>
<protein>
    <submittedName>
        <fullName evidence="3">Uncharacterized protein</fullName>
    </submittedName>
</protein>
<dbReference type="SUPFAM" id="SSF55021">
    <property type="entry name" value="ACT-like"/>
    <property type="match status" value="2"/>
</dbReference>
<gene>
    <name evidence="3" type="ORF">HMPREF0322_02044</name>
</gene>
<name>G9XM58_DESHA</name>
<proteinExistence type="predicted"/>
<dbReference type="Pfam" id="PF13840">
    <property type="entry name" value="ACT_7"/>
    <property type="match status" value="1"/>
</dbReference>
<evidence type="ECO:0000259" key="2">
    <source>
        <dbReference type="Pfam" id="PF21631"/>
    </source>
</evidence>
<evidence type="ECO:0000313" key="4">
    <source>
        <dbReference type="Proteomes" id="UP000004416"/>
    </source>
</evidence>
<dbReference type="PATRIC" id="fig|537010.4.peg.1917"/>
<sequence>MARLIPELMASNRSAFTGLRINIRLALVESDKPGNSLRQEFTMIKQFNLKVFEEVLGICRLDSNAQVPEWAEGSFLSITRTSDELSIVCSQKHIPQHVKCEGSWRYFRIEGILDFSLIGVLSYLSGLLASQGISIFVISTYDTDYLLIKEQELDKAVAALRAEGHQITIAGG</sequence>
<feature type="domain" description="A9CJY8-like N-terminal" evidence="2">
    <location>
        <begin position="57"/>
        <end position="96"/>
    </location>
</feature>
<dbReference type="InterPro" id="IPR049447">
    <property type="entry name" value="A9CJY8-like_N"/>
</dbReference>
<accession>G9XM58</accession>
<dbReference type="InterPro" id="IPR027795">
    <property type="entry name" value="CASTOR_ACT_dom"/>
</dbReference>
<dbReference type="Pfam" id="PF21631">
    <property type="entry name" value="A9CJY8-like_N"/>
    <property type="match status" value="1"/>
</dbReference>
<dbReference type="PANTHER" id="PTHR31131:SF6">
    <property type="entry name" value="CASTOR ACT DOMAIN-CONTAINING PROTEIN"/>
    <property type="match status" value="1"/>
</dbReference>
<organism evidence="3 4">
    <name type="scientific">Desulfitobacterium hafniense DP7</name>
    <dbReference type="NCBI Taxonomy" id="537010"/>
    <lineage>
        <taxon>Bacteria</taxon>
        <taxon>Bacillati</taxon>
        <taxon>Bacillota</taxon>
        <taxon>Clostridia</taxon>
        <taxon>Eubacteriales</taxon>
        <taxon>Desulfitobacteriaceae</taxon>
        <taxon>Desulfitobacterium</taxon>
    </lineage>
</organism>
<dbReference type="Gene3D" id="3.30.2130.10">
    <property type="entry name" value="VC0802-like"/>
    <property type="match status" value="1"/>
</dbReference>